<dbReference type="AlphaFoldDB" id="A0A6L2JAF8"/>
<organism evidence="4">
    <name type="scientific">Tanacetum cinerariifolium</name>
    <name type="common">Dalmatian daisy</name>
    <name type="synonym">Chrysanthemum cinerariifolium</name>
    <dbReference type="NCBI Taxonomy" id="118510"/>
    <lineage>
        <taxon>Eukaryota</taxon>
        <taxon>Viridiplantae</taxon>
        <taxon>Streptophyta</taxon>
        <taxon>Embryophyta</taxon>
        <taxon>Tracheophyta</taxon>
        <taxon>Spermatophyta</taxon>
        <taxon>Magnoliopsida</taxon>
        <taxon>eudicotyledons</taxon>
        <taxon>Gunneridae</taxon>
        <taxon>Pentapetalae</taxon>
        <taxon>asterids</taxon>
        <taxon>campanulids</taxon>
        <taxon>Asterales</taxon>
        <taxon>Asteraceae</taxon>
        <taxon>Asteroideae</taxon>
        <taxon>Anthemideae</taxon>
        <taxon>Anthemidinae</taxon>
        <taxon>Tanacetum</taxon>
    </lineage>
</organism>
<evidence type="ECO:0000256" key="1">
    <source>
        <dbReference type="SAM" id="Coils"/>
    </source>
</evidence>
<dbReference type="EMBL" id="BKCJ010000470">
    <property type="protein sequence ID" value="GEU33497.1"/>
    <property type="molecule type" value="Genomic_DNA"/>
</dbReference>
<protein>
    <submittedName>
        <fullName evidence="4">Ribonuclease H-like domain-containing protein</fullName>
    </submittedName>
</protein>
<feature type="region of interest" description="Disordered" evidence="2">
    <location>
        <begin position="677"/>
        <end position="696"/>
    </location>
</feature>
<feature type="coiled-coil region" evidence="1">
    <location>
        <begin position="292"/>
        <end position="326"/>
    </location>
</feature>
<evidence type="ECO:0000256" key="2">
    <source>
        <dbReference type="SAM" id="MobiDB-lite"/>
    </source>
</evidence>
<comment type="caution">
    <text evidence="4">The sequence shown here is derived from an EMBL/GenBank/DDBJ whole genome shotgun (WGS) entry which is preliminary data.</text>
</comment>
<proteinExistence type="predicted"/>
<evidence type="ECO:0000259" key="3">
    <source>
        <dbReference type="Pfam" id="PF22936"/>
    </source>
</evidence>
<reference evidence="4" key="1">
    <citation type="journal article" date="2019" name="Sci. Rep.">
        <title>Draft genome of Tanacetum cinerariifolium, the natural source of mosquito coil.</title>
        <authorList>
            <person name="Yamashiro T."/>
            <person name="Shiraishi A."/>
            <person name="Satake H."/>
            <person name="Nakayama K."/>
        </authorList>
    </citation>
    <scope>NUCLEOTIDE SEQUENCE</scope>
</reference>
<dbReference type="InterPro" id="IPR054722">
    <property type="entry name" value="PolX-like_BBD"/>
</dbReference>
<feature type="region of interest" description="Disordered" evidence="2">
    <location>
        <begin position="180"/>
        <end position="204"/>
    </location>
</feature>
<accession>A0A6L2JAF8</accession>
<sequence>MESLSPQVVSAAKLPILNPNESDLWKIRIEQYFLMTDYSLWENELKARGTLLMALPDKHQLKFNIHKDAKSLMEAIEKRFGGNKETKKVQKTLLKKHTNESVSAVTSVSADSTKVPISTLPIVDNLSDAVIYSFFASQSNSPQLDNDDLKQIDADDLEEMNLKWQMTMLIMRARRRGHFARECRSPKDTRNKETKRRNVPAETSTSNALVSQCDGVGSYDWSFHADEELTNYALMAFTSSSSSSFDNEVAPYSKACLESVEARLVVYQQNENVFKEDINLLKLDVMLRDNALVELKKKFKKAKHEKDELKLKLEKFQNSSKNLSKLLASQITNKTGLGYDNQVFNSTVFDCDELISSESDVSISTSQCMIVLLSLTWICLSQLSLLPLSLKIRFLTQKMNLRGNPQHALKDKGVIDSGCSRHMTENISYLSEFEEINGGYVAFGRNPKGGKITGKGKIRTGKLDFDDVYFVKELKFNLFSVTQMCDKKNSVFFTNTECIVLSFDFKLPDENHVLLRVPRENNMYNVDLKNIVSLGDLTCLFEKATLDEVLVTKPHNKTRYELLLGRTPSIGFMRPFGCPVTILNTLDLLGKIDGKADEGFFIGYSSMNYQPFIVGNQPNSSAGIQENLTAGTCRKEAKTVQQYVLLPLWSSGSKDPYNTDVATFDVKEPEFAVHVSPSSYDKTKKHDAKTKRESQDKSLVELSTGVIDLSDDFEEFSNNSTNGVYTATTLVTAVGPNSTNSTNTFSVVGPTNTAVSSNFELGGKSSYVDPSQYPDDPDMPALEDITYSDDEEDVGVEADFSNLETKINVSPIPTMPALEDITYSDDEEDVGAEADFSNLETKINVSPIPTTRAYKYHLVTQILGDLSSTPQTRSMTKMVKEQGRLTQINDKDFHTCMFACFLCQEKPKRVH</sequence>
<feature type="compositionally biased region" description="Basic and acidic residues" evidence="2">
    <location>
        <begin position="180"/>
        <end position="192"/>
    </location>
</feature>
<dbReference type="Pfam" id="PF22936">
    <property type="entry name" value="Pol_BBD"/>
    <property type="match status" value="1"/>
</dbReference>
<evidence type="ECO:0000313" key="4">
    <source>
        <dbReference type="EMBL" id="GEU33497.1"/>
    </source>
</evidence>
<feature type="domain" description="Retrovirus-related Pol polyprotein from transposon TNT 1-94-like beta-barrel" evidence="3">
    <location>
        <begin position="414"/>
        <end position="487"/>
    </location>
</feature>
<gene>
    <name evidence="4" type="ORF">Tci_005475</name>
</gene>
<keyword evidence="1" id="KW-0175">Coiled coil</keyword>
<name>A0A6L2JAF8_TANCI</name>